<proteinExistence type="predicted"/>
<dbReference type="Gene3D" id="3.40.50.300">
    <property type="entry name" value="P-loop containing nucleotide triphosphate hydrolases"/>
    <property type="match status" value="1"/>
</dbReference>
<organism evidence="1 2">
    <name type="scientific">Coprobacter fastidiosus</name>
    <dbReference type="NCBI Taxonomy" id="1099853"/>
    <lineage>
        <taxon>Bacteria</taxon>
        <taxon>Pseudomonadati</taxon>
        <taxon>Bacteroidota</taxon>
        <taxon>Bacteroidia</taxon>
        <taxon>Bacteroidales</taxon>
        <taxon>Barnesiellaceae</taxon>
        <taxon>Coprobacter</taxon>
    </lineage>
</organism>
<accession>A0A354M4R1</accession>
<evidence type="ECO:0000313" key="2">
    <source>
        <dbReference type="Proteomes" id="UP000262954"/>
    </source>
</evidence>
<protein>
    <recommendedName>
        <fullName evidence="3">Thymidylate kinase</fullName>
    </recommendedName>
</protein>
<evidence type="ECO:0000313" key="1">
    <source>
        <dbReference type="EMBL" id="HBJ09500.1"/>
    </source>
</evidence>
<dbReference type="Proteomes" id="UP000262954">
    <property type="component" value="Unassembled WGS sequence"/>
</dbReference>
<comment type="caution">
    <text evidence="1">The sequence shown here is derived from an EMBL/GenBank/DDBJ whole genome shotgun (WGS) entry which is preliminary data.</text>
</comment>
<sequence length="198" mass="23183">DLLIENLGDVFRKAHVYYHFRPVLFGNLGEVAHSAGMKKEVDRNYSQPHRGGKTGKVSSMVRLLYYSLDYIVGYWLKVKSVTRITRLVIFDRYYTDIICDSRRSRIYLNPKFLYWFGRLFIPSLNYNILLTAKTKTILSRKQELDVADIEAINRNIDYLASKKGYYKVLNESTPQAAVQAILSYIFENQHKKNLKLLK</sequence>
<gene>
    <name evidence="1" type="ORF">DDY73_10915</name>
</gene>
<dbReference type="EMBL" id="DNWC01000142">
    <property type="protein sequence ID" value="HBJ09500.1"/>
    <property type="molecule type" value="Genomic_DNA"/>
</dbReference>
<name>A0A354M4R1_9BACT</name>
<evidence type="ECO:0008006" key="3">
    <source>
        <dbReference type="Google" id="ProtNLM"/>
    </source>
</evidence>
<dbReference type="AlphaFoldDB" id="A0A354M4R1"/>
<reference evidence="1 2" key="1">
    <citation type="journal article" date="2018" name="Nat. Biotechnol.">
        <title>A standardized bacterial taxonomy based on genome phylogeny substantially revises the tree of life.</title>
        <authorList>
            <person name="Parks D.H."/>
            <person name="Chuvochina M."/>
            <person name="Waite D.W."/>
            <person name="Rinke C."/>
            <person name="Skarshewski A."/>
            <person name="Chaumeil P.A."/>
            <person name="Hugenholtz P."/>
        </authorList>
    </citation>
    <scope>NUCLEOTIDE SEQUENCE [LARGE SCALE GENOMIC DNA]</scope>
    <source>
        <strain evidence="1">UBA11482</strain>
    </source>
</reference>
<feature type="non-terminal residue" evidence="1">
    <location>
        <position position="1"/>
    </location>
</feature>
<dbReference type="InterPro" id="IPR027417">
    <property type="entry name" value="P-loop_NTPase"/>
</dbReference>